<keyword evidence="2" id="KW-1185">Reference proteome</keyword>
<evidence type="ECO:0000313" key="1">
    <source>
        <dbReference type="EMBL" id="KAF6759682.1"/>
    </source>
</evidence>
<evidence type="ECO:0000313" key="2">
    <source>
        <dbReference type="Proteomes" id="UP000521943"/>
    </source>
</evidence>
<gene>
    <name evidence="1" type="ORF">DFP72DRAFT_762261</name>
</gene>
<dbReference type="Proteomes" id="UP000521943">
    <property type="component" value="Unassembled WGS sequence"/>
</dbReference>
<dbReference type="EMBL" id="JACGCI010000014">
    <property type="protein sequence ID" value="KAF6759682.1"/>
    <property type="molecule type" value="Genomic_DNA"/>
</dbReference>
<feature type="non-terminal residue" evidence="1">
    <location>
        <position position="1"/>
    </location>
</feature>
<comment type="caution">
    <text evidence="1">The sequence shown here is derived from an EMBL/GenBank/DDBJ whole genome shotgun (WGS) entry which is preliminary data.</text>
</comment>
<feature type="non-terminal residue" evidence="1">
    <location>
        <position position="147"/>
    </location>
</feature>
<name>A0A8H6I887_9AGAR</name>
<proteinExistence type="predicted"/>
<organism evidence="1 2">
    <name type="scientific">Ephemerocybe angulata</name>
    <dbReference type="NCBI Taxonomy" id="980116"/>
    <lineage>
        <taxon>Eukaryota</taxon>
        <taxon>Fungi</taxon>
        <taxon>Dikarya</taxon>
        <taxon>Basidiomycota</taxon>
        <taxon>Agaricomycotina</taxon>
        <taxon>Agaricomycetes</taxon>
        <taxon>Agaricomycetidae</taxon>
        <taxon>Agaricales</taxon>
        <taxon>Agaricineae</taxon>
        <taxon>Psathyrellaceae</taxon>
        <taxon>Ephemerocybe</taxon>
    </lineage>
</organism>
<protein>
    <submittedName>
        <fullName evidence="1">Uncharacterized protein</fullName>
    </submittedName>
</protein>
<sequence length="147" mass="16904">INLILSASAPILPLMQFHSTIVQNYIAFHGVVILHQQTLARIGLINLPIDKIPAKTLRCLAKYEQRGFKMWNHLMVDHICNVDPRCAQTTRSLFDDHITHFKFPDFQYSQSAVLRQNEATIMHWRSRAANACESPSTEKHGFFLCNE</sequence>
<reference evidence="1 2" key="1">
    <citation type="submission" date="2020-07" db="EMBL/GenBank/DDBJ databases">
        <title>Comparative genomics of pyrophilous fungi reveals a link between fire events and developmental genes.</title>
        <authorList>
            <consortium name="DOE Joint Genome Institute"/>
            <person name="Steindorff A.S."/>
            <person name="Carver A."/>
            <person name="Calhoun S."/>
            <person name="Stillman K."/>
            <person name="Liu H."/>
            <person name="Lipzen A."/>
            <person name="Pangilinan J."/>
            <person name="Labutti K."/>
            <person name="Bruns T.D."/>
            <person name="Grigoriev I.V."/>
        </authorList>
    </citation>
    <scope>NUCLEOTIDE SEQUENCE [LARGE SCALE GENOMIC DNA]</scope>
    <source>
        <strain evidence="1 2">CBS 144469</strain>
    </source>
</reference>
<dbReference type="OrthoDB" id="2938467at2759"/>
<dbReference type="AlphaFoldDB" id="A0A8H6I887"/>
<accession>A0A8H6I887</accession>